<dbReference type="GO" id="GO:0016020">
    <property type="term" value="C:membrane"/>
    <property type="evidence" value="ECO:0007669"/>
    <property type="project" value="TreeGrafter"/>
</dbReference>
<dbReference type="EMBL" id="PKPP01002284">
    <property type="protein sequence ID" value="PWA76299.1"/>
    <property type="molecule type" value="Genomic_DNA"/>
</dbReference>
<gene>
    <name evidence="3" type="ORF">CTI12_AA236240</name>
</gene>
<dbReference type="SMART" id="SM00248">
    <property type="entry name" value="ANK"/>
    <property type="match status" value="4"/>
</dbReference>
<feature type="transmembrane region" description="Helical" evidence="1">
    <location>
        <begin position="559"/>
        <end position="578"/>
    </location>
</feature>
<evidence type="ECO:0000313" key="3">
    <source>
        <dbReference type="EMBL" id="PWA76299.1"/>
    </source>
</evidence>
<keyword evidence="4" id="KW-1185">Reference proteome</keyword>
<dbReference type="AlphaFoldDB" id="A0A2U1NS00"/>
<feature type="transmembrane region" description="Helical" evidence="1">
    <location>
        <begin position="445"/>
        <end position="465"/>
    </location>
</feature>
<dbReference type="InterPro" id="IPR002110">
    <property type="entry name" value="Ankyrin_rpt"/>
</dbReference>
<evidence type="ECO:0000256" key="1">
    <source>
        <dbReference type="SAM" id="Phobius"/>
    </source>
</evidence>
<evidence type="ECO:0000313" key="4">
    <source>
        <dbReference type="Proteomes" id="UP000245207"/>
    </source>
</evidence>
<comment type="caution">
    <text evidence="3">The sequence shown here is derived from an EMBL/GenBank/DDBJ whole genome shotgun (WGS) entry which is preliminary data.</text>
</comment>
<keyword evidence="1" id="KW-0812">Transmembrane</keyword>
<dbReference type="Pfam" id="PF12796">
    <property type="entry name" value="Ank_2"/>
    <property type="match status" value="1"/>
</dbReference>
<feature type="domain" description="PGG" evidence="2">
    <location>
        <begin position="440"/>
        <end position="550"/>
    </location>
</feature>
<reference evidence="3 4" key="1">
    <citation type="journal article" date="2018" name="Mol. Plant">
        <title>The genome of Artemisia annua provides insight into the evolution of Asteraceae family and artemisinin biosynthesis.</title>
        <authorList>
            <person name="Shen Q."/>
            <person name="Zhang L."/>
            <person name="Liao Z."/>
            <person name="Wang S."/>
            <person name="Yan T."/>
            <person name="Shi P."/>
            <person name="Liu M."/>
            <person name="Fu X."/>
            <person name="Pan Q."/>
            <person name="Wang Y."/>
            <person name="Lv Z."/>
            <person name="Lu X."/>
            <person name="Zhang F."/>
            <person name="Jiang W."/>
            <person name="Ma Y."/>
            <person name="Chen M."/>
            <person name="Hao X."/>
            <person name="Li L."/>
            <person name="Tang Y."/>
            <person name="Lv G."/>
            <person name="Zhou Y."/>
            <person name="Sun X."/>
            <person name="Brodelius P.E."/>
            <person name="Rose J.K.C."/>
            <person name="Tang K."/>
        </authorList>
    </citation>
    <scope>NUCLEOTIDE SEQUENCE [LARGE SCALE GENOMIC DNA]</scope>
    <source>
        <strain evidence="4">cv. Huhao1</strain>
        <tissue evidence="3">Leaf</tissue>
    </source>
</reference>
<keyword evidence="1" id="KW-0472">Membrane</keyword>
<dbReference type="STRING" id="35608.A0A2U1NS00"/>
<dbReference type="Gene3D" id="1.25.40.20">
    <property type="entry name" value="Ankyrin repeat-containing domain"/>
    <property type="match status" value="1"/>
</dbReference>
<dbReference type="SUPFAM" id="SSF48403">
    <property type="entry name" value="Ankyrin repeat"/>
    <property type="match status" value="1"/>
</dbReference>
<dbReference type="PANTHER" id="PTHR24177">
    <property type="entry name" value="CASKIN"/>
    <property type="match status" value="1"/>
</dbReference>
<dbReference type="Pfam" id="PF13962">
    <property type="entry name" value="PGG"/>
    <property type="match status" value="1"/>
</dbReference>
<organism evidence="3 4">
    <name type="scientific">Artemisia annua</name>
    <name type="common">Sweet wormwood</name>
    <dbReference type="NCBI Taxonomy" id="35608"/>
    <lineage>
        <taxon>Eukaryota</taxon>
        <taxon>Viridiplantae</taxon>
        <taxon>Streptophyta</taxon>
        <taxon>Embryophyta</taxon>
        <taxon>Tracheophyta</taxon>
        <taxon>Spermatophyta</taxon>
        <taxon>Magnoliopsida</taxon>
        <taxon>eudicotyledons</taxon>
        <taxon>Gunneridae</taxon>
        <taxon>Pentapetalae</taxon>
        <taxon>asterids</taxon>
        <taxon>campanulids</taxon>
        <taxon>Asterales</taxon>
        <taxon>Asteraceae</taxon>
        <taxon>Asteroideae</taxon>
        <taxon>Anthemideae</taxon>
        <taxon>Artemisiinae</taxon>
        <taxon>Artemisia</taxon>
    </lineage>
</organism>
<protein>
    <submittedName>
        <fullName evidence="3">Ankyrin repeat-containing domain, PGG domain protein</fullName>
    </submittedName>
</protein>
<dbReference type="Proteomes" id="UP000245207">
    <property type="component" value="Unassembled WGS sequence"/>
</dbReference>
<accession>A0A2U1NS00</accession>
<dbReference type="PANTHER" id="PTHR24177:SF304">
    <property type="entry name" value="ANKYRIN REPEAT-CONTAINING DOMAIN, PGG DOMAIN PROTEIN-RELATED"/>
    <property type="match status" value="1"/>
</dbReference>
<proteinExistence type="predicted"/>
<dbReference type="InterPro" id="IPR036770">
    <property type="entry name" value="Ankyrin_rpt-contain_sf"/>
</dbReference>
<dbReference type="OrthoDB" id="1925304at2759"/>
<dbReference type="InterPro" id="IPR026961">
    <property type="entry name" value="PGG_dom"/>
</dbReference>
<name>A0A2U1NS00_ARTAN</name>
<evidence type="ECO:0000259" key="2">
    <source>
        <dbReference type="Pfam" id="PF13962"/>
    </source>
</evidence>
<feature type="transmembrane region" description="Helical" evidence="1">
    <location>
        <begin position="485"/>
        <end position="510"/>
    </location>
</feature>
<sequence>MNDEYKYEYKDTERADTDLQIYKAALHNDWNDVCGLFEATPELKTKPVNDRLETPLMIAVGTNSSHEFVKQLLNNVKSYHDHDKWCGVNNSGNNALHYAAKVGNMIDAILMVQRLPGRMTRIKNIHGDTPLLLAAKLGRKDMIDEVFKKYTITLDDESVNLIIPAIQAGLLDFAMGIVCAIPEDMITPNALEALATKPEFFPSGNRLGFWGCLVYRCMPTIGIEIPKEHEQRDKLLQKLATRLEKLESAFKYVKTWAPAIKNIQDIKIKNELGNAIVKIFCKVIEIKDPVIASKVLGSSIAIAVKSGIYELIEECVLAYPGIIWSEFEGYNLFHLAIKERQVQVYNLVYQMSGHKAFAASELHGEEKLENALHVAAKLAPSHLLSTITGAALQLQRELQWYKEVETFVEPEHVKALNKDGKTPWMVFTDEHKDLLKEGQQWMKDTATSCTVVAALIVTITFAAAITVPGGNKEDGKPIFLNERAFMVFIISDAFALFSSSTSLLMFLGILTSRYAEIDFLYALPKRLTIGLMSLFLSIAATMIAFGATLALLLNDKVTWIAAPVVMITSIPVGLYALLQFPLLIEIVWSTYGPSIFRKQSSRVIY</sequence>
<keyword evidence="1" id="KW-1133">Transmembrane helix</keyword>
<feature type="transmembrane region" description="Helical" evidence="1">
    <location>
        <begin position="531"/>
        <end position="553"/>
    </location>
</feature>